<sequence>MFTWKEVSKRKVSYLIGTASCFVVVWMIMVSVSALSQVPLVFIRLAELQVGEFDFKLKTGINMAGISLNYTRINLQIQNATRGNPEMTQQFSYHSPRFTFSTRAFTNCEKNQKSIQSSDYNNGQYCVPIDCKKVAERLSLYLIDTDKERRMQFGRTYPYSKLEKGKAIIGSGLAETLSVKKGDTILLNIQTMNSFTGPYRDSHMIALKNRRLTFNGGATYIPVIVEDVANNAYGKYQSTNLENAIIMEYDSLLAHVAEFLNEDLFSKSEKSTLSQLDLYDYASEVYVNYPPNRLTAYNENDYKVIREKITKFASTSMYLMGFNQLSSSFPILEMMEVTQFFALFVGLIISIILIVLCLLSVVLIYSLLMINVENRRYEMGLLRMIGLKRRNLVELILVQAMWYGIPAWILGLIIGQLSYSVVAILLSTQLEANVSYIVSGEAFALATFLGLTVPVLSAILPIKTALGQNLHDSLDTQRSGTAAVKYSIERAEGESISWTSIVMGVVGIIFGFSVYYVMPLSMLTFNITIMMYMFMAVILAMLLGLVLLSLNFENIIEFIVVLFTIRIFEKVSVIDLVEKNLIAHRERNRKTTLMFSLSLGFIIFSSVLFNTQITAFKYNVMRGAGTELIVGTSRLNAFAQNPNIIGTIQEFADNNPNWFVGSTYWTFDLTRVTSPIDNTKIRTDGGLVNNDIYIRAIAPNFFNITNSKFLRIDERIQPENKTVFTKYKSNLDEYLYTVEGSSQLILGTYFKSNLGVNIKDTAVLQITESTSRMPNYRYELFQVGAFLSACPVALYSEFPRFGTQNLLVSVPTYLRLLGKNSNYTATSLPIDAVFLKLTENAKNNKAEFRKLRSTLQRVISPFPGLFIRDISQELDPVEIAVSVMNFFFLFTAAVALVICFFSLISSMYSNINSQAKEIGILRAIGMKKFAIIRVYIYEAFVLISAAAVSGVAIGLAIGQTMAMQNTLITELPIDFVFPYQIVALVLGSAIIFSFFSSFFPIYSLVNMPIVSVLKKLN</sequence>
<organism evidence="9">
    <name type="scientific">Naegleria gruberi</name>
    <name type="common">Amoeba</name>
    <dbReference type="NCBI Taxonomy" id="5762"/>
    <lineage>
        <taxon>Eukaryota</taxon>
        <taxon>Discoba</taxon>
        <taxon>Heterolobosea</taxon>
        <taxon>Tetramitia</taxon>
        <taxon>Eutetramitia</taxon>
        <taxon>Vahlkampfiidae</taxon>
        <taxon>Naegleria</taxon>
    </lineage>
</organism>
<dbReference type="GO" id="GO:0005886">
    <property type="term" value="C:plasma membrane"/>
    <property type="evidence" value="ECO:0007669"/>
    <property type="project" value="UniProtKB-SubCell"/>
</dbReference>
<dbReference type="AlphaFoldDB" id="D2VH74"/>
<dbReference type="VEuPathDB" id="AmoebaDB:NAEGRDRAFT_33972"/>
<keyword evidence="9" id="KW-1185">Reference proteome</keyword>
<keyword evidence="2" id="KW-1003">Cell membrane</keyword>
<evidence type="ECO:0000256" key="1">
    <source>
        <dbReference type="ARBA" id="ARBA00004651"/>
    </source>
</evidence>
<feature type="transmembrane region" description="Helical" evidence="6">
    <location>
        <begin position="340"/>
        <end position="370"/>
    </location>
</feature>
<dbReference type="PANTHER" id="PTHR32522:SF3">
    <property type="entry name" value="ABC3 TRANSPORTER PERMEASE PROTEIN DOMAIN-CONTAINING PROTEIN"/>
    <property type="match status" value="1"/>
</dbReference>
<dbReference type="InterPro" id="IPR003838">
    <property type="entry name" value="ABC3_permease_C"/>
</dbReference>
<dbReference type="Pfam" id="PF02687">
    <property type="entry name" value="FtsX"/>
    <property type="match status" value="2"/>
</dbReference>
<dbReference type="KEGG" id="ngr:NAEGRDRAFT_33972"/>
<gene>
    <name evidence="8" type="ORF">NAEGRDRAFT_33972</name>
</gene>
<dbReference type="OrthoDB" id="2126250at2759"/>
<dbReference type="GeneID" id="8850056"/>
<feature type="transmembrane region" description="Helical" evidence="6">
    <location>
        <begin position="529"/>
        <end position="550"/>
    </location>
</feature>
<keyword evidence="4 6" id="KW-1133">Transmembrane helix</keyword>
<evidence type="ECO:0000256" key="5">
    <source>
        <dbReference type="ARBA" id="ARBA00023136"/>
    </source>
</evidence>
<keyword evidence="3 6" id="KW-0812">Transmembrane</keyword>
<accession>D2VH74</accession>
<dbReference type="eggNOG" id="ENOG502QQQ7">
    <property type="taxonomic scope" value="Eukaryota"/>
</dbReference>
<dbReference type="OMA" id="GYWIVRA"/>
<dbReference type="Proteomes" id="UP000006671">
    <property type="component" value="Unassembled WGS sequence"/>
</dbReference>
<feature type="transmembrane region" description="Helical" evidence="6">
    <location>
        <begin position="977"/>
        <end position="1005"/>
    </location>
</feature>
<evidence type="ECO:0000256" key="3">
    <source>
        <dbReference type="ARBA" id="ARBA00022692"/>
    </source>
</evidence>
<evidence type="ECO:0000313" key="9">
    <source>
        <dbReference type="Proteomes" id="UP000006671"/>
    </source>
</evidence>
<feature type="transmembrane region" description="Helical" evidence="6">
    <location>
        <begin position="930"/>
        <end position="957"/>
    </location>
</feature>
<reference evidence="8 9" key="1">
    <citation type="journal article" date="2010" name="Cell">
        <title>The genome of Naegleria gruberi illuminates early eukaryotic versatility.</title>
        <authorList>
            <person name="Fritz-Laylin L.K."/>
            <person name="Prochnik S.E."/>
            <person name="Ginger M.L."/>
            <person name="Dacks J.B."/>
            <person name="Carpenter M.L."/>
            <person name="Field M.C."/>
            <person name="Kuo A."/>
            <person name="Paredez A."/>
            <person name="Chapman J."/>
            <person name="Pham J."/>
            <person name="Shu S."/>
            <person name="Neupane R."/>
            <person name="Cipriano M."/>
            <person name="Mancuso J."/>
            <person name="Tu H."/>
            <person name="Salamov A."/>
            <person name="Lindquist E."/>
            <person name="Shapiro H."/>
            <person name="Lucas S."/>
            <person name="Grigoriev I.V."/>
            <person name="Cande W.Z."/>
            <person name="Fulton C."/>
            <person name="Rokhsar D.S."/>
            <person name="Dawson S.C."/>
        </authorList>
    </citation>
    <scope>NUCLEOTIDE SEQUENCE [LARGE SCALE GENOMIC DNA]</scope>
    <source>
        <strain evidence="8 9">NEG-M</strain>
    </source>
</reference>
<feature type="transmembrane region" description="Helical" evidence="6">
    <location>
        <begin position="886"/>
        <end position="909"/>
    </location>
</feature>
<feature type="domain" description="ABC3 transporter permease C-terminal" evidence="7">
    <location>
        <begin position="351"/>
        <end position="469"/>
    </location>
</feature>
<protein>
    <submittedName>
        <fullName evidence="8">Predicted protein</fullName>
    </submittedName>
</protein>
<dbReference type="EMBL" id="GG738871">
    <property type="protein sequence ID" value="EFC43843.1"/>
    <property type="molecule type" value="Genomic_DNA"/>
</dbReference>
<keyword evidence="5 6" id="KW-0472">Membrane</keyword>
<feature type="domain" description="ABC3 transporter permease C-terminal" evidence="7">
    <location>
        <begin position="890"/>
        <end position="1009"/>
    </location>
</feature>
<comment type="subcellular location">
    <subcellularLocation>
        <location evidence="1">Cell membrane</location>
        <topology evidence="1">Multi-pass membrane protein</topology>
    </subcellularLocation>
</comment>
<feature type="transmembrane region" description="Helical" evidence="6">
    <location>
        <begin position="434"/>
        <end position="460"/>
    </location>
</feature>
<dbReference type="RefSeq" id="XP_002676587.1">
    <property type="nucleotide sequence ID" value="XM_002676541.1"/>
</dbReference>
<feature type="transmembrane region" description="Helical" evidence="6">
    <location>
        <begin position="495"/>
        <end position="517"/>
    </location>
</feature>
<dbReference type="InParanoid" id="D2VH74"/>
<evidence type="ECO:0000259" key="7">
    <source>
        <dbReference type="Pfam" id="PF02687"/>
    </source>
</evidence>
<name>D2VH74_NAEGR</name>
<evidence type="ECO:0000256" key="6">
    <source>
        <dbReference type="SAM" id="Phobius"/>
    </source>
</evidence>
<evidence type="ECO:0000313" key="8">
    <source>
        <dbReference type="EMBL" id="EFC43843.1"/>
    </source>
</evidence>
<evidence type="ECO:0000256" key="2">
    <source>
        <dbReference type="ARBA" id="ARBA00022475"/>
    </source>
</evidence>
<feature type="transmembrane region" description="Helical" evidence="6">
    <location>
        <begin position="591"/>
        <end position="609"/>
    </location>
</feature>
<proteinExistence type="predicted"/>
<evidence type="ECO:0000256" key="4">
    <source>
        <dbReference type="ARBA" id="ARBA00022989"/>
    </source>
</evidence>
<dbReference type="PANTHER" id="PTHR32522">
    <property type="match status" value="1"/>
</dbReference>
<feature type="transmembrane region" description="Helical" evidence="6">
    <location>
        <begin position="12"/>
        <end position="35"/>
    </location>
</feature>
<feature type="transmembrane region" description="Helical" evidence="6">
    <location>
        <begin position="391"/>
        <end position="414"/>
    </location>
</feature>
<dbReference type="STRING" id="5762.D2VH74"/>